<name>A0ABD1MX83_9FABA</name>
<dbReference type="EMBL" id="JBGMDY010000003">
    <property type="protein sequence ID" value="KAL2340127.1"/>
    <property type="molecule type" value="Genomic_DNA"/>
</dbReference>
<feature type="transmembrane region" description="Helical" evidence="2">
    <location>
        <begin position="120"/>
        <end position="146"/>
    </location>
</feature>
<dbReference type="Pfam" id="PF01554">
    <property type="entry name" value="MatE"/>
    <property type="match status" value="1"/>
</dbReference>
<evidence type="ECO:0000313" key="4">
    <source>
        <dbReference type="Proteomes" id="UP001603857"/>
    </source>
</evidence>
<keyword evidence="2" id="KW-1133">Transmembrane helix</keyword>
<organism evidence="3 4">
    <name type="scientific">Flemingia macrophylla</name>
    <dbReference type="NCBI Taxonomy" id="520843"/>
    <lineage>
        <taxon>Eukaryota</taxon>
        <taxon>Viridiplantae</taxon>
        <taxon>Streptophyta</taxon>
        <taxon>Embryophyta</taxon>
        <taxon>Tracheophyta</taxon>
        <taxon>Spermatophyta</taxon>
        <taxon>Magnoliopsida</taxon>
        <taxon>eudicotyledons</taxon>
        <taxon>Gunneridae</taxon>
        <taxon>Pentapetalae</taxon>
        <taxon>rosids</taxon>
        <taxon>fabids</taxon>
        <taxon>Fabales</taxon>
        <taxon>Fabaceae</taxon>
        <taxon>Papilionoideae</taxon>
        <taxon>50 kb inversion clade</taxon>
        <taxon>NPAAA clade</taxon>
        <taxon>indigoferoid/millettioid clade</taxon>
        <taxon>Phaseoleae</taxon>
        <taxon>Flemingia</taxon>
    </lineage>
</organism>
<evidence type="ECO:0000313" key="3">
    <source>
        <dbReference type="EMBL" id="KAL2340127.1"/>
    </source>
</evidence>
<accession>A0ABD1MX83</accession>
<dbReference type="Proteomes" id="UP001603857">
    <property type="component" value="Unassembled WGS sequence"/>
</dbReference>
<keyword evidence="4" id="KW-1185">Reference proteome</keyword>
<proteinExistence type="inferred from homology"/>
<protein>
    <submittedName>
        <fullName evidence="3">Uncharacterized protein</fullName>
    </submittedName>
</protein>
<feature type="transmembrane region" description="Helical" evidence="2">
    <location>
        <begin position="92"/>
        <end position="114"/>
    </location>
</feature>
<evidence type="ECO:0000256" key="1">
    <source>
        <dbReference type="ARBA" id="ARBA00010199"/>
    </source>
</evidence>
<reference evidence="3 4" key="1">
    <citation type="submission" date="2024-08" db="EMBL/GenBank/DDBJ databases">
        <title>Insights into the chromosomal genome structure of Flemingia macrophylla.</title>
        <authorList>
            <person name="Ding Y."/>
            <person name="Zhao Y."/>
            <person name="Bi W."/>
            <person name="Wu M."/>
            <person name="Zhao G."/>
            <person name="Gong Y."/>
            <person name="Li W."/>
            <person name="Zhang P."/>
        </authorList>
    </citation>
    <scope>NUCLEOTIDE SEQUENCE [LARGE SCALE GENOMIC DNA]</scope>
    <source>
        <strain evidence="3">DYQJB</strain>
        <tissue evidence="3">Leaf</tissue>
    </source>
</reference>
<gene>
    <name evidence="3" type="ORF">Fmac_008067</name>
</gene>
<dbReference type="PANTHER" id="PTHR11206">
    <property type="entry name" value="MULTIDRUG RESISTANCE PROTEIN"/>
    <property type="match status" value="1"/>
</dbReference>
<comment type="caution">
    <text evidence="3">The sequence shown here is derived from an EMBL/GenBank/DDBJ whole genome shotgun (WGS) entry which is preliminary data.</text>
</comment>
<dbReference type="AlphaFoldDB" id="A0ABD1MX83"/>
<comment type="similarity">
    <text evidence="1">Belongs to the multi antimicrobial extrusion (MATE) (TC 2.A.66.1) family.</text>
</comment>
<sequence>MAHSYLIFFFPELLIHSFLHPIRIYFQVQGVTHLVTLADLPPLPFQLRHSHSSRPRDRRRCSRLQLLHIAIHSSVGSRCCVSICLEWRWYEIMIVLCGLLAHPTATVASMGILIQTTSLIYVFFSSLSFAVLIHVGMSSVPIVLLVPGCRWSLVFSSP</sequence>
<keyword evidence="2" id="KW-0812">Transmembrane</keyword>
<dbReference type="InterPro" id="IPR002528">
    <property type="entry name" value="MATE_fam"/>
</dbReference>
<keyword evidence="2" id="KW-0472">Membrane</keyword>
<evidence type="ECO:0000256" key="2">
    <source>
        <dbReference type="SAM" id="Phobius"/>
    </source>
</evidence>